<protein>
    <recommendedName>
        <fullName evidence="1">PAS domain-containing protein</fullName>
    </recommendedName>
</protein>
<evidence type="ECO:0000313" key="3">
    <source>
        <dbReference type="Proteomes" id="UP000053690"/>
    </source>
</evidence>
<dbReference type="InterPro" id="IPR013767">
    <property type="entry name" value="PAS_fold"/>
</dbReference>
<dbReference type="InterPro" id="IPR000014">
    <property type="entry name" value="PAS"/>
</dbReference>
<dbReference type="OrthoDB" id="5499170at2"/>
<feature type="domain" description="PAS" evidence="1">
    <location>
        <begin position="155"/>
        <end position="227"/>
    </location>
</feature>
<dbReference type="InterPro" id="IPR011785">
    <property type="entry name" value="Tscrpt_reg_PpsR-CrtJ"/>
</dbReference>
<dbReference type="SMART" id="SM00091">
    <property type="entry name" value="PAS"/>
    <property type="match status" value="3"/>
</dbReference>
<dbReference type="GO" id="GO:0006355">
    <property type="term" value="P:regulation of DNA-templated transcription"/>
    <property type="evidence" value="ECO:0007669"/>
    <property type="project" value="InterPro"/>
</dbReference>
<dbReference type="RefSeq" id="WP_068334301.1">
    <property type="nucleotide sequence ID" value="NZ_LQBP01000003.1"/>
</dbReference>
<dbReference type="InterPro" id="IPR002197">
    <property type="entry name" value="HTH_Fis"/>
</dbReference>
<dbReference type="Gene3D" id="1.10.10.60">
    <property type="entry name" value="Homeodomain-like"/>
    <property type="match status" value="1"/>
</dbReference>
<comment type="caution">
    <text evidence="2">The sequence shown here is derived from an EMBL/GenBank/DDBJ whole genome shotgun (WGS) entry which is preliminary data.</text>
</comment>
<dbReference type="SUPFAM" id="SSF55785">
    <property type="entry name" value="PYP-like sensor domain (PAS domain)"/>
    <property type="match status" value="2"/>
</dbReference>
<gene>
    <name evidence="2" type="ORF">AVO44_06485</name>
</gene>
<dbReference type="Pfam" id="PF00989">
    <property type="entry name" value="PAS"/>
    <property type="match status" value="1"/>
</dbReference>
<dbReference type="STRING" id="1685378.AVO44_06485"/>
<sequence>MTSGKPNPWQIAALPMIEPEFLSGVLSEASDIALIVDPEGVVMAALVNETGSPYGSLDHWIGKKLTNFLTEECIPKLDRILERSSRDEKVQRVELNHRDKVVWQYPVRYSIHPVGHSERAILMLGRDLRQVAETQQQLVQAQFALEQGYEERREYDARYRMLMSVAREAFVLVSVADGRIRDLNDAAAHILGAAKDQLQGQPFANEFKDRGRAEFVQNILALALSEVDAEVTIQTKRTRNEVTITPISFRAGGARMLICRLEAGTSEEHASDKLSDNLVRLFRHGPEAIVFTDSNGVVQSANDAFMRLVDFAHHVDVRGTSLAEYMSRGQIDLNVMLDNAIKTGRMSAYSTKFCNDVGVWTAAEVSVSYLNKRSTPTVAFVIRDATRSEAMRTPAQGSSNMAGEDVVDLVGSAHLKDIVSQTTDVIERICIETAIELTGNNRAAAAEMLGLSRQSLYVKLHKLGIQEKQDGD</sequence>
<evidence type="ECO:0000259" key="1">
    <source>
        <dbReference type="PROSITE" id="PS50112"/>
    </source>
</evidence>
<dbReference type="EMBL" id="LQBP01000003">
    <property type="protein sequence ID" value="KUJ79820.1"/>
    <property type="molecule type" value="Genomic_DNA"/>
</dbReference>
<dbReference type="Gene3D" id="1.20.5.430">
    <property type="match status" value="1"/>
</dbReference>
<dbReference type="CDD" id="cd00130">
    <property type="entry name" value="PAS"/>
    <property type="match status" value="1"/>
</dbReference>
<dbReference type="Gene3D" id="3.30.450.20">
    <property type="entry name" value="PAS domain"/>
    <property type="match status" value="3"/>
</dbReference>
<dbReference type="InterPro" id="IPR009057">
    <property type="entry name" value="Homeodomain-like_sf"/>
</dbReference>
<dbReference type="Pfam" id="PF02954">
    <property type="entry name" value="HTH_8"/>
    <property type="match status" value="1"/>
</dbReference>
<reference evidence="3" key="1">
    <citation type="submission" date="2015-12" db="EMBL/GenBank/DDBJ databases">
        <authorList>
            <person name="Zhang G."/>
            <person name="Stingl U."/>
        </authorList>
    </citation>
    <scope>NUCLEOTIDE SEQUENCE [LARGE SCALE GENOMIC DNA]</scope>
    <source>
        <strain evidence="3">ZGT108</strain>
    </source>
</reference>
<name>A0A0X3U2J5_9RHOB</name>
<dbReference type="PRINTS" id="PR01590">
    <property type="entry name" value="HTHFIS"/>
</dbReference>
<dbReference type="NCBIfam" id="TIGR02040">
    <property type="entry name" value="PpsR-CrtJ"/>
    <property type="match status" value="1"/>
</dbReference>
<dbReference type="AlphaFoldDB" id="A0A0X3U2J5"/>
<keyword evidence="3" id="KW-1185">Reference proteome</keyword>
<dbReference type="SUPFAM" id="SSF46689">
    <property type="entry name" value="Homeodomain-like"/>
    <property type="match status" value="1"/>
</dbReference>
<dbReference type="Pfam" id="PF13426">
    <property type="entry name" value="PAS_9"/>
    <property type="match status" value="2"/>
</dbReference>
<dbReference type="GO" id="GO:0043565">
    <property type="term" value="F:sequence-specific DNA binding"/>
    <property type="evidence" value="ECO:0007669"/>
    <property type="project" value="InterPro"/>
</dbReference>
<dbReference type="NCBIfam" id="TIGR00229">
    <property type="entry name" value="sensory_box"/>
    <property type="match status" value="2"/>
</dbReference>
<accession>A0A0X3U2J5</accession>
<dbReference type="InterPro" id="IPR035965">
    <property type="entry name" value="PAS-like_dom_sf"/>
</dbReference>
<proteinExistence type="predicted"/>
<dbReference type="Proteomes" id="UP000053690">
    <property type="component" value="Unassembled WGS sequence"/>
</dbReference>
<dbReference type="PROSITE" id="PS50112">
    <property type="entry name" value="PAS"/>
    <property type="match status" value="1"/>
</dbReference>
<evidence type="ECO:0000313" key="2">
    <source>
        <dbReference type="EMBL" id="KUJ79820.1"/>
    </source>
</evidence>
<organism evidence="2 3">
    <name type="scientific">Ruegeria profundi</name>
    <dbReference type="NCBI Taxonomy" id="1685378"/>
    <lineage>
        <taxon>Bacteria</taxon>
        <taxon>Pseudomonadati</taxon>
        <taxon>Pseudomonadota</taxon>
        <taxon>Alphaproteobacteria</taxon>
        <taxon>Rhodobacterales</taxon>
        <taxon>Roseobacteraceae</taxon>
        <taxon>Ruegeria</taxon>
    </lineage>
</organism>